<dbReference type="FunFam" id="3.20.20.70:FF:000019">
    <property type="entry name" value="Delta-aminolevulinic acid dehydratase"/>
    <property type="match status" value="1"/>
</dbReference>
<dbReference type="InterPro" id="IPR001731">
    <property type="entry name" value="ALAD"/>
</dbReference>
<evidence type="ECO:0000256" key="7">
    <source>
        <dbReference type="ARBA" id="ARBA00023244"/>
    </source>
</evidence>
<comment type="catalytic activity">
    <reaction evidence="8 11">
        <text>2 5-aminolevulinate = porphobilinogen + 2 H2O + H(+)</text>
        <dbReference type="Rhea" id="RHEA:24064"/>
        <dbReference type="ChEBI" id="CHEBI:15377"/>
        <dbReference type="ChEBI" id="CHEBI:15378"/>
        <dbReference type="ChEBI" id="CHEBI:58126"/>
        <dbReference type="ChEBI" id="CHEBI:356416"/>
        <dbReference type="EC" id="4.2.1.24"/>
    </reaction>
</comment>
<dbReference type="Pfam" id="PF00490">
    <property type="entry name" value="ALAD"/>
    <property type="match status" value="1"/>
</dbReference>
<evidence type="ECO:0000313" key="14">
    <source>
        <dbReference type="EMBL" id="RCW94705.1"/>
    </source>
</evidence>
<comment type="subunit">
    <text evidence="11">Homooctamer.</text>
</comment>
<dbReference type="RefSeq" id="WP_114413496.1">
    <property type="nucleotide sequence ID" value="NZ_CP070273.1"/>
</dbReference>
<evidence type="ECO:0000256" key="10">
    <source>
        <dbReference type="PIRSR" id="PIRSR001415-5"/>
    </source>
</evidence>
<evidence type="ECO:0000256" key="6">
    <source>
        <dbReference type="ARBA" id="ARBA00023239"/>
    </source>
</evidence>
<evidence type="ECO:0000256" key="1">
    <source>
        <dbReference type="ARBA" id="ARBA00004694"/>
    </source>
</evidence>
<dbReference type="NCBIfam" id="NF006762">
    <property type="entry name" value="PRK09283.1"/>
    <property type="match status" value="1"/>
</dbReference>
<evidence type="ECO:0000256" key="2">
    <source>
        <dbReference type="ARBA" id="ARBA00008055"/>
    </source>
</evidence>
<reference evidence="13 16" key="2">
    <citation type="submission" date="2021-02" db="EMBL/GenBank/DDBJ databases">
        <title>The genome of Marinomonas foliarum JZW.</title>
        <authorList>
            <person name="Sun M."/>
        </authorList>
    </citation>
    <scope>NUCLEOTIDE SEQUENCE [LARGE SCALE GENOMIC DNA]</scope>
    <source>
        <strain evidence="13 16">JZW</strain>
    </source>
</reference>
<keyword evidence="7 11" id="KW-0627">Porphyrin biosynthesis</keyword>
<evidence type="ECO:0000256" key="4">
    <source>
        <dbReference type="ARBA" id="ARBA00020771"/>
    </source>
</evidence>
<dbReference type="GO" id="GO:0008270">
    <property type="term" value="F:zinc ion binding"/>
    <property type="evidence" value="ECO:0007669"/>
    <property type="project" value="TreeGrafter"/>
</dbReference>
<gene>
    <name evidence="13" type="primary">hemB</name>
    <name evidence="14" type="ORF">DFP77_14325</name>
    <name evidence="13" type="ORF">JSY38_11810</name>
</gene>
<dbReference type="GO" id="GO:0004655">
    <property type="term" value="F:porphobilinogen synthase activity"/>
    <property type="evidence" value="ECO:0007669"/>
    <property type="project" value="UniProtKB-EC"/>
</dbReference>
<evidence type="ECO:0000256" key="12">
    <source>
        <dbReference type="RuleBase" id="RU004161"/>
    </source>
</evidence>
<feature type="binding site" evidence="10">
    <location>
        <position position="238"/>
    </location>
    <ligand>
        <name>Mg(2+)</name>
        <dbReference type="ChEBI" id="CHEBI:18420"/>
    </ligand>
</feature>
<dbReference type="PROSITE" id="PS00169">
    <property type="entry name" value="D_ALA_DEHYDRATASE"/>
    <property type="match status" value="1"/>
</dbReference>
<feature type="active site" description="Schiff-base intermediate with substrate" evidence="9">
    <location>
        <position position="253"/>
    </location>
</feature>
<dbReference type="CDD" id="cd04823">
    <property type="entry name" value="ALAD_PBGS_aspartate_rich"/>
    <property type="match status" value="1"/>
</dbReference>
<proteinExistence type="inferred from homology"/>
<evidence type="ECO:0000313" key="15">
    <source>
        <dbReference type="Proteomes" id="UP000253506"/>
    </source>
</evidence>
<evidence type="ECO:0000256" key="5">
    <source>
        <dbReference type="ARBA" id="ARBA00023133"/>
    </source>
</evidence>
<evidence type="ECO:0000313" key="16">
    <source>
        <dbReference type="Proteomes" id="UP000644167"/>
    </source>
</evidence>
<dbReference type="UniPathway" id="UPA00251">
    <property type="reaction ID" value="UER00318"/>
</dbReference>
<dbReference type="EC" id="4.2.1.24" evidence="3 11"/>
<keyword evidence="6 11" id="KW-0456">Lyase</keyword>
<dbReference type="EMBL" id="CP070273">
    <property type="protein sequence ID" value="QRV22754.1"/>
    <property type="molecule type" value="Genomic_DNA"/>
</dbReference>
<dbReference type="PRINTS" id="PR00144">
    <property type="entry name" value="DALDHYDRTASE"/>
</dbReference>
<dbReference type="EMBL" id="QPJQ01000043">
    <property type="protein sequence ID" value="RCW94705.1"/>
    <property type="molecule type" value="Genomic_DNA"/>
</dbReference>
<reference evidence="14 15" key="1">
    <citation type="submission" date="2018-07" db="EMBL/GenBank/DDBJ databases">
        <title>Genomic Encyclopedia of Type Strains, Phase III (KMG-III): the genomes of soil and plant-associated and newly described type strains.</title>
        <authorList>
            <person name="Whitman W."/>
        </authorList>
    </citation>
    <scope>NUCLEOTIDE SEQUENCE [LARGE SCALE GENOMIC DNA]</scope>
    <source>
        <strain evidence="14 15">CECT 7731</strain>
    </source>
</reference>
<comment type="pathway">
    <text evidence="1">Porphyrin-containing compound metabolism; protoporphyrin-IX biosynthesis; coproporphyrinogen-III from 5-aminolevulinate: step 1/4.</text>
</comment>
<evidence type="ECO:0000256" key="11">
    <source>
        <dbReference type="RuleBase" id="RU000515"/>
    </source>
</evidence>
<evidence type="ECO:0000256" key="3">
    <source>
        <dbReference type="ARBA" id="ARBA00012053"/>
    </source>
</evidence>
<accession>A0A368ZKR1</accession>
<dbReference type="PANTHER" id="PTHR11458:SF0">
    <property type="entry name" value="DELTA-AMINOLEVULINIC ACID DEHYDRATASE"/>
    <property type="match status" value="1"/>
</dbReference>
<evidence type="ECO:0000256" key="9">
    <source>
        <dbReference type="PIRSR" id="PIRSR001415-1"/>
    </source>
</evidence>
<keyword evidence="10" id="KW-0479">Metal-binding</keyword>
<evidence type="ECO:0000256" key="8">
    <source>
        <dbReference type="ARBA" id="ARBA00047651"/>
    </source>
</evidence>
<dbReference type="Proteomes" id="UP000253506">
    <property type="component" value="Unassembled WGS sequence"/>
</dbReference>
<dbReference type="GO" id="GO:0005829">
    <property type="term" value="C:cytosol"/>
    <property type="evidence" value="ECO:0007669"/>
    <property type="project" value="TreeGrafter"/>
</dbReference>
<dbReference type="PANTHER" id="PTHR11458">
    <property type="entry name" value="DELTA-AMINOLEVULINIC ACID DEHYDRATASE"/>
    <property type="match status" value="1"/>
</dbReference>
<keyword evidence="16" id="KW-1185">Reference proteome</keyword>
<dbReference type="InterPro" id="IPR013785">
    <property type="entry name" value="Aldolase_TIM"/>
</dbReference>
<sequence length="329" mass="36801">MTFPYTRMRRMRKNDFSRRLMREHHLSSDDLIYPMFILEGDNVREAIPSMPNIERLSIDLLLEEAKELVELGIPTIALFPVIENDKKSLHAEEAYNPNGLVQRAVRALKDTFPELGVLTDVALDPYTTHGQDGIIDDSGYVLNDITVDTLVKQALSHAKAGADVVAPSDMMDGRIGEIRDELEAEGFINTLIMAYAAKYASAYYGPFRDAIGSSGNLGKGNKFTYQIDPANSNEAIREVMLDIEEGADMVMVKPGMPYLDIVRRVKTELEVPTFAYQVSGEYAMHMAAFQNGWLDKDTVMMESLLAFKRAGADGILTYFAKDAARLLKR</sequence>
<protein>
    <recommendedName>
        <fullName evidence="4 11">Delta-aminolevulinic acid dehydratase</fullName>
        <ecNumber evidence="3 11">4.2.1.24</ecNumber>
    </recommendedName>
</protein>
<dbReference type="SMART" id="SM01004">
    <property type="entry name" value="ALAD"/>
    <property type="match status" value="1"/>
</dbReference>
<keyword evidence="5" id="KW-0350">Heme biosynthesis</keyword>
<organism evidence="14 15">
    <name type="scientific">Marinomonas foliarum</name>
    <dbReference type="NCBI Taxonomy" id="491950"/>
    <lineage>
        <taxon>Bacteria</taxon>
        <taxon>Pseudomonadati</taxon>
        <taxon>Pseudomonadota</taxon>
        <taxon>Gammaproteobacteria</taxon>
        <taxon>Oceanospirillales</taxon>
        <taxon>Oceanospirillaceae</taxon>
        <taxon>Marinomonas</taxon>
    </lineage>
</organism>
<dbReference type="SUPFAM" id="SSF51569">
    <property type="entry name" value="Aldolase"/>
    <property type="match status" value="1"/>
</dbReference>
<comment type="similarity">
    <text evidence="2 12">Belongs to the ALAD family.</text>
</comment>
<dbReference type="GO" id="GO:0006782">
    <property type="term" value="P:protoporphyrinogen IX biosynthetic process"/>
    <property type="evidence" value="ECO:0007669"/>
    <property type="project" value="UniProtKB-UniPathway"/>
</dbReference>
<dbReference type="Proteomes" id="UP000644167">
    <property type="component" value="Chromosome"/>
</dbReference>
<name>A0A368ZKR1_9GAMM</name>
<dbReference type="AlphaFoldDB" id="A0A368ZKR1"/>
<dbReference type="OrthoDB" id="9805001at2"/>
<dbReference type="InterPro" id="IPR030656">
    <property type="entry name" value="ALAD_AS"/>
</dbReference>
<feature type="active site" description="Schiff-base intermediate with substrate" evidence="9">
    <location>
        <position position="198"/>
    </location>
</feature>
<evidence type="ECO:0000313" key="13">
    <source>
        <dbReference type="EMBL" id="QRV22754.1"/>
    </source>
</evidence>
<keyword evidence="10" id="KW-0460">Magnesium</keyword>
<dbReference type="Gene3D" id="3.20.20.70">
    <property type="entry name" value="Aldolase class I"/>
    <property type="match status" value="1"/>
</dbReference>
<dbReference type="PIRSF" id="PIRSF001415">
    <property type="entry name" value="Porphbilin_synth"/>
    <property type="match status" value="1"/>
</dbReference>